<dbReference type="Gene3D" id="1.10.3720.10">
    <property type="entry name" value="MetI-like"/>
    <property type="match status" value="1"/>
</dbReference>
<dbReference type="KEGG" id="bbro:BAU06_02970"/>
<dbReference type="GO" id="GO:0005886">
    <property type="term" value="C:plasma membrane"/>
    <property type="evidence" value="ECO:0007669"/>
    <property type="project" value="UniProtKB-SubCell"/>
</dbReference>
<keyword evidence="6 7" id="KW-0472">Membrane</keyword>
<evidence type="ECO:0000256" key="6">
    <source>
        <dbReference type="ARBA" id="ARBA00023136"/>
    </source>
</evidence>
<dbReference type="EMBL" id="CP016170">
    <property type="protein sequence ID" value="ANN65394.1"/>
    <property type="molecule type" value="Genomic_DNA"/>
</dbReference>
<name>A0A193FE20_9BORD</name>
<evidence type="ECO:0000256" key="7">
    <source>
        <dbReference type="RuleBase" id="RU363032"/>
    </source>
</evidence>
<evidence type="ECO:0000313" key="10">
    <source>
        <dbReference type="EMBL" id="ANN70426.1"/>
    </source>
</evidence>
<keyword evidence="4 7" id="KW-0812">Transmembrane</keyword>
<dbReference type="PANTHER" id="PTHR43163:SF3">
    <property type="entry name" value="PEPTIDE ABC TRANSPORTER PERMEASE PROTEIN"/>
    <property type="match status" value="1"/>
</dbReference>
<comment type="subcellular location">
    <subcellularLocation>
        <location evidence="1 7">Cell membrane</location>
        <topology evidence="1 7">Multi-pass membrane protein</topology>
    </subcellularLocation>
</comment>
<dbReference type="STRING" id="463025.BAU08_02950"/>
<evidence type="ECO:0000313" key="9">
    <source>
        <dbReference type="EMBL" id="ANN65394.1"/>
    </source>
</evidence>
<feature type="domain" description="ABC transmembrane type-1" evidence="8">
    <location>
        <begin position="95"/>
        <end position="304"/>
    </location>
</feature>
<dbReference type="EMBL" id="CP016171">
    <property type="protein sequence ID" value="ANN70426.1"/>
    <property type="molecule type" value="Genomic_DNA"/>
</dbReference>
<feature type="transmembrane region" description="Helical" evidence="7">
    <location>
        <begin position="95"/>
        <end position="120"/>
    </location>
</feature>
<dbReference type="GO" id="GO:0055085">
    <property type="term" value="P:transmembrane transport"/>
    <property type="evidence" value="ECO:0007669"/>
    <property type="project" value="InterPro"/>
</dbReference>
<gene>
    <name evidence="9" type="ORF">BAU06_02970</name>
    <name evidence="10" type="ORF">BAU08_02950</name>
</gene>
<organism evidence="10 12">
    <name type="scientific">Bordetella bronchialis</name>
    <dbReference type="NCBI Taxonomy" id="463025"/>
    <lineage>
        <taxon>Bacteria</taxon>
        <taxon>Pseudomonadati</taxon>
        <taxon>Pseudomonadota</taxon>
        <taxon>Betaproteobacteria</taxon>
        <taxon>Burkholderiales</taxon>
        <taxon>Alcaligenaceae</taxon>
        <taxon>Bordetella</taxon>
    </lineage>
</organism>
<evidence type="ECO:0000259" key="8">
    <source>
        <dbReference type="PROSITE" id="PS50928"/>
    </source>
</evidence>
<evidence type="ECO:0000256" key="5">
    <source>
        <dbReference type="ARBA" id="ARBA00022989"/>
    </source>
</evidence>
<comment type="similarity">
    <text evidence="7">Belongs to the binding-protein-dependent transport system permease family.</text>
</comment>
<dbReference type="PANTHER" id="PTHR43163">
    <property type="entry name" value="DIPEPTIDE TRANSPORT SYSTEM PERMEASE PROTEIN DPPB-RELATED"/>
    <property type="match status" value="1"/>
</dbReference>
<feature type="transmembrane region" description="Helical" evidence="7">
    <location>
        <begin position="239"/>
        <end position="261"/>
    </location>
</feature>
<keyword evidence="11" id="KW-1185">Reference proteome</keyword>
<dbReference type="OrthoDB" id="9803623at2"/>
<feature type="transmembrane region" description="Helical" evidence="7">
    <location>
        <begin position="281"/>
        <end position="300"/>
    </location>
</feature>
<accession>A0A193FE20</accession>
<dbReference type="Pfam" id="PF00528">
    <property type="entry name" value="BPD_transp_1"/>
    <property type="match status" value="1"/>
</dbReference>
<feature type="transmembrane region" description="Helical" evidence="7">
    <location>
        <begin position="12"/>
        <end position="30"/>
    </location>
</feature>
<protein>
    <submittedName>
        <fullName evidence="10">Peptide ABC transporter</fullName>
    </submittedName>
</protein>
<dbReference type="Proteomes" id="UP000091897">
    <property type="component" value="Chromosome"/>
</dbReference>
<dbReference type="Proteomes" id="UP000092213">
    <property type="component" value="Chromosome"/>
</dbReference>
<dbReference type="RefSeq" id="WP_066344134.1">
    <property type="nucleotide sequence ID" value="NZ_CBCSFJ010000042.1"/>
</dbReference>
<dbReference type="InterPro" id="IPR000515">
    <property type="entry name" value="MetI-like"/>
</dbReference>
<keyword evidence="3" id="KW-1003">Cell membrane</keyword>
<feature type="transmembrane region" description="Helical" evidence="7">
    <location>
        <begin position="177"/>
        <end position="200"/>
    </location>
</feature>
<dbReference type="CDD" id="cd06261">
    <property type="entry name" value="TM_PBP2"/>
    <property type="match status" value="1"/>
</dbReference>
<evidence type="ECO:0000256" key="1">
    <source>
        <dbReference type="ARBA" id="ARBA00004651"/>
    </source>
</evidence>
<proteinExistence type="inferred from homology"/>
<dbReference type="SUPFAM" id="SSF161098">
    <property type="entry name" value="MetI-like"/>
    <property type="match status" value="1"/>
</dbReference>
<evidence type="ECO:0000313" key="11">
    <source>
        <dbReference type="Proteomes" id="UP000091897"/>
    </source>
</evidence>
<sequence>MLRFALTRIAMTLPTLLIVAVAVFVMIRLIPGDPAQLMLGDLADPASLADLRARLGLDQPWLVQFGIWFRNMLHGDLGVSITTGQHVLGLVWERFLVSAQVVLAAVLFASLVAVPAGMIAAWKQNALPDVMLVGGATLLVSIPTFWGGLLLLLLFGVKLQWLPVVGYVSISSDWQAGLLYLVLPVLTLFLHEIGVIMRMARASTLEVLRLDYITHARAKGLSERTVLMRHAFKNAFGPTWTLIGLVLGNLLGGIAVVETVFTIPGLGRLLVDSIFGRDYPVIQGCLLFVAAIYVVVNLIVDLCYPFFDPRVTVE</sequence>
<dbReference type="Pfam" id="PF19300">
    <property type="entry name" value="BPD_transp_1_N"/>
    <property type="match status" value="1"/>
</dbReference>
<keyword evidence="2 7" id="KW-0813">Transport</keyword>
<dbReference type="PROSITE" id="PS50928">
    <property type="entry name" value="ABC_TM1"/>
    <property type="match status" value="1"/>
</dbReference>
<dbReference type="InterPro" id="IPR045621">
    <property type="entry name" value="BPD_transp_1_N"/>
</dbReference>
<evidence type="ECO:0000256" key="3">
    <source>
        <dbReference type="ARBA" id="ARBA00022475"/>
    </source>
</evidence>
<feature type="transmembrane region" description="Helical" evidence="7">
    <location>
        <begin position="132"/>
        <end position="157"/>
    </location>
</feature>
<evidence type="ECO:0000256" key="2">
    <source>
        <dbReference type="ARBA" id="ARBA00022448"/>
    </source>
</evidence>
<reference evidence="11 12" key="1">
    <citation type="submission" date="2016-06" db="EMBL/GenBank/DDBJ databases">
        <title>Complete genome sequences of Bordetella bronchialis and Bordetella flabilis.</title>
        <authorList>
            <person name="LiPuma J.J."/>
            <person name="Spilker T."/>
        </authorList>
    </citation>
    <scope>NUCLEOTIDE SEQUENCE [LARGE SCALE GENOMIC DNA]</scope>
    <source>
        <strain evidence="10 12">AU17976</strain>
        <strain evidence="9 11">AU3182</strain>
    </source>
</reference>
<dbReference type="AlphaFoldDB" id="A0A193FE20"/>
<dbReference type="InterPro" id="IPR035906">
    <property type="entry name" value="MetI-like_sf"/>
</dbReference>
<keyword evidence="5 7" id="KW-1133">Transmembrane helix</keyword>
<evidence type="ECO:0000313" key="12">
    <source>
        <dbReference type="Proteomes" id="UP000092213"/>
    </source>
</evidence>
<evidence type="ECO:0000256" key="4">
    <source>
        <dbReference type="ARBA" id="ARBA00022692"/>
    </source>
</evidence>